<dbReference type="STRING" id="151894.SAMN04488524_2609"/>
<dbReference type="GO" id="GO:0016757">
    <property type="term" value="F:glycosyltransferase activity"/>
    <property type="evidence" value="ECO:0007669"/>
    <property type="project" value="InterPro"/>
</dbReference>
<dbReference type="InterPro" id="IPR028098">
    <property type="entry name" value="Glyco_trans_4-like_N"/>
</dbReference>
<dbReference type="Pfam" id="PF00534">
    <property type="entry name" value="Glycos_transf_1"/>
    <property type="match status" value="1"/>
</dbReference>
<evidence type="ECO:0000313" key="4">
    <source>
        <dbReference type="Proteomes" id="UP000192756"/>
    </source>
</evidence>
<feature type="domain" description="Glycosyltransferase subfamily 4-like N-terminal" evidence="2">
    <location>
        <begin position="25"/>
        <end position="179"/>
    </location>
</feature>
<evidence type="ECO:0000259" key="1">
    <source>
        <dbReference type="Pfam" id="PF00534"/>
    </source>
</evidence>
<dbReference type="PANTHER" id="PTHR12526:SF630">
    <property type="entry name" value="GLYCOSYLTRANSFERASE"/>
    <property type="match status" value="1"/>
</dbReference>
<feature type="domain" description="Glycosyl transferase family 1" evidence="1">
    <location>
        <begin position="192"/>
        <end position="320"/>
    </location>
</feature>
<evidence type="ECO:0000259" key="2">
    <source>
        <dbReference type="Pfam" id="PF13439"/>
    </source>
</evidence>
<accession>A0A1W2BTG4</accession>
<keyword evidence="3" id="KW-0808">Transferase</keyword>
<dbReference type="SUPFAM" id="SSF53756">
    <property type="entry name" value="UDP-Glycosyltransferase/glycogen phosphorylase"/>
    <property type="match status" value="1"/>
</dbReference>
<keyword evidence="4" id="KW-1185">Reference proteome</keyword>
<dbReference type="Proteomes" id="UP000192756">
    <property type="component" value="Unassembled WGS sequence"/>
</dbReference>
<name>A0A1W2BTG4_9SPHI</name>
<dbReference type="Gene3D" id="3.40.50.2000">
    <property type="entry name" value="Glycogen Phosphorylase B"/>
    <property type="match status" value="2"/>
</dbReference>
<dbReference type="EMBL" id="FWXT01000001">
    <property type="protein sequence ID" value="SMC76016.1"/>
    <property type="molecule type" value="Genomic_DNA"/>
</dbReference>
<evidence type="ECO:0000313" key="3">
    <source>
        <dbReference type="EMBL" id="SMC76016.1"/>
    </source>
</evidence>
<reference evidence="4" key="1">
    <citation type="submission" date="2017-04" db="EMBL/GenBank/DDBJ databases">
        <authorList>
            <person name="Varghese N."/>
            <person name="Submissions S."/>
        </authorList>
    </citation>
    <scope>NUCLEOTIDE SEQUENCE [LARGE SCALE GENOMIC DNA]</scope>
    <source>
        <strain evidence="4">DSM 12126</strain>
    </source>
</reference>
<sequence length="365" mass="41608">MRSLVSIKGMKRNKILIIVPSLKAGGAERVLSFLSKEVDKVKFDVLLVVVGFEKDATYETGPNVVFLKEERLLFAIPKLVNAIFRFKPRIIVGSIVHVNIFLGLLKVFLRGKKIVIREASVISKMSKYTSHRLIFNPNLIRWIYGKADMIICQSYDMYNDFRNHYGIQGKRLTVINNPITQANSSTKKTFVKKNVPPVKFITIGRLSEEKGHIRILNQLAKITFEFEYTIIGEGPLKDSIFEIVHRFGLSDKVKYIPHTHDVIGQLENHHLFLQGSFVEGFPNSLLESCVSGTPVLAYSAPGGTNEIIEEAVNGYMVDDDEAYFRILNNPDAYVHLDRLKIIESVDVKFSPERILSQYERLFEEI</sequence>
<dbReference type="CDD" id="cd03811">
    <property type="entry name" value="GT4_GT28_WabH-like"/>
    <property type="match status" value="1"/>
</dbReference>
<dbReference type="AlphaFoldDB" id="A0A1W2BTG4"/>
<dbReference type="InterPro" id="IPR001296">
    <property type="entry name" value="Glyco_trans_1"/>
</dbReference>
<gene>
    <name evidence="3" type="ORF">SAMN04488524_2609</name>
</gene>
<dbReference type="PANTHER" id="PTHR12526">
    <property type="entry name" value="GLYCOSYLTRANSFERASE"/>
    <property type="match status" value="1"/>
</dbReference>
<protein>
    <submittedName>
        <fullName evidence="3">Glycosyltransferase involved in cell wall bisynthesis</fullName>
    </submittedName>
</protein>
<proteinExistence type="predicted"/>
<organism evidence="3 4">
    <name type="scientific">Pedobacter africanus</name>
    <dbReference type="NCBI Taxonomy" id="151894"/>
    <lineage>
        <taxon>Bacteria</taxon>
        <taxon>Pseudomonadati</taxon>
        <taxon>Bacteroidota</taxon>
        <taxon>Sphingobacteriia</taxon>
        <taxon>Sphingobacteriales</taxon>
        <taxon>Sphingobacteriaceae</taxon>
        <taxon>Pedobacter</taxon>
    </lineage>
</organism>
<dbReference type="Pfam" id="PF13439">
    <property type="entry name" value="Glyco_transf_4"/>
    <property type="match status" value="1"/>
</dbReference>